<dbReference type="PANTHER" id="PTHR39394">
    <property type="entry name" value="YALI0E31793P"/>
    <property type="match status" value="1"/>
</dbReference>
<feature type="domain" description="DnaJ homologue subfamily C member 28 conserved" evidence="2">
    <location>
        <begin position="280"/>
        <end position="349"/>
    </location>
</feature>
<dbReference type="AlphaFoldDB" id="A0AA39Y485"/>
<reference evidence="3" key="1">
    <citation type="submission" date="2023-06" db="EMBL/GenBank/DDBJ databases">
        <title>Multi-omics analyses reveal the molecular pathogenesis toolkit of Lasiodiplodia hormozganensis, a cross-kingdom pathogen.</title>
        <authorList>
            <person name="Felix C."/>
            <person name="Meneses R."/>
            <person name="Goncalves M.F.M."/>
            <person name="Tilleman L."/>
            <person name="Duarte A.S."/>
            <person name="Jorrin-Novo J.V."/>
            <person name="Van De Peer Y."/>
            <person name="Deforce D."/>
            <person name="Van Nieuwerburgh F."/>
            <person name="Esteves A.C."/>
            <person name="Alves A."/>
        </authorList>
    </citation>
    <scope>NUCLEOTIDE SEQUENCE</scope>
    <source>
        <strain evidence="3">CBS 339.90</strain>
    </source>
</reference>
<feature type="compositionally biased region" description="Low complexity" evidence="1">
    <location>
        <begin position="469"/>
        <end position="486"/>
    </location>
</feature>
<proteinExistence type="predicted"/>
<dbReference type="Proteomes" id="UP001175001">
    <property type="component" value="Unassembled WGS sequence"/>
</dbReference>
<evidence type="ECO:0000256" key="1">
    <source>
        <dbReference type="SAM" id="MobiDB-lite"/>
    </source>
</evidence>
<feature type="region of interest" description="Disordered" evidence="1">
    <location>
        <begin position="469"/>
        <end position="488"/>
    </location>
</feature>
<dbReference type="Pfam" id="PF09350">
    <property type="entry name" value="DJC28_CD"/>
    <property type="match status" value="1"/>
</dbReference>
<feature type="region of interest" description="Disordered" evidence="1">
    <location>
        <begin position="557"/>
        <end position="576"/>
    </location>
</feature>
<feature type="compositionally biased region" description="Polar residues" evidence="1">
    <location>
        <begin position="65"/>
        <end position="75"/>
    </location>
</feature>
<feature type="region of interest" description="Disordered" evidence="1">
    <location>
        <begin position="47"/>
        <end position="99"/>
    </location>
</feature>
<evidence type="ECO:0000259" key="2">
    <source>
        <dbReference type="Pfam" id="PF09350"/>
    </source>
</evidence>
<gene>
    <name evidence="3" type="ORF">DIS24_g8554</name>
</gene>
<feature type="compositionally biased region" description="Polar residues" evidence="1">
    <location>
        <begin position="440"/>
        <end position="450"/>
    </location>
</feature>
<accession>A0AA39Y485</accession>
<name>A0AA39Y485_9PEZI</name>
<keyword evidence="4" id="KW-1185">Reference proteome</keyword>
<comment type="caution">
    <text evidence="3">The sequence shown here is derived from an EMBL/GenBank/DDBJ whole genome shotgun (WGS) entry which is preliminary data.</text>
</comment>
<organism evidence="3 4">
    <name type="scientific">Lasiodiplodia hormozganensis</name>
    <dbReference type="NCBI Taxonomy" id="869390"/>
    <lineage>
        <taxon>Eukaryota</taxon>
        <taxon>Fungi</taxon>
        <taxon>Dikarya</taxon>
        <taxon>Ascomycota</taxon>
        <taxon>Pezizomycotina</taxon>
        <taxon>Dothideomycetes</taxon>
        <taxon>Dothideomycetes incertae sedis</taxon>
        <taxon>Botryosphaeriales</taxon>
        <taxon>Botryosphaeriaceae</taxon>
        <taxon>Lasiodiplodia</taxon>
    </lineage>
</organism>
<dbReference type="InterPro" id="IPR018961">
    <property type="entry name" value="DnaJ_homolog_subfam-C_membr-28"/>
</dbReference>
<feature type="region of interest" description="Disordered" evidence="1">
    <location>
        <begin position="416"/>
        <end position="453"/>
    </location>
</feature>
<evidence type="ECO:0000313" key="4">
    <source>
        <dbReference type="Proteomes" id="UP001175001"/>
    </source>
</evidence>
<sequence>MPGPTIASSYICPRCLRASQRAFSRTPTTISPAAAPKRWLSASPRLLRSSSASAQEQHRDGHNASAISENRNNPDNGHPTAKTEAGANEEKEPGAMSRRLESLTEEGLVSGGRAAQKAAVEDAGFSEELKKRLEARIAGANFNNEFAQSLAQAGLPAAAGKGTRDLAGARPWDGTESVEDASLRMLDDAVKPLRGGKVRLPNAVRLPSRIDTGSSAASGRGENKGVRLAEARERTGIYHLQKDGAGMSEEEREKLRREMRERFQPAGRSGPMSIRALESLANERIEDAIARGQFKNIPRGQKMERDYNASNPFLDTTEYFMNKIIQKQEIVPPWIEKQQELVTAAARFRSRLRADWKRHAARMIASTGGSLETQVRRAQAYAEAEKLVNPRKKKQEKITTVSEEGHFSQITLSGELRVGPATPEKRSQPSEKITIKATPVGSTDGSSSASPLPDAEEVLEEFMVGEAQPATTAEDTASSSSSAITPAPYPFRDPAWVNAERSFLELSINSLNALTRSYNLMAPELAKKPYFSLDRELAAAFADVGPQLPSEIRDRALEPKAKPTGRSPGHGAAGVMERFGTNQEVDIWDETGERYGLKEMWRDLFTKKKGA</sequence>
<protein>
    <recommendedName>
        <fullName evidence="2">DnaJ homologue subfamily C member 28 conserved domain-containing protein</fullName>
    </recommendedName>
</protein>
<dbReference type="EMBL" id="JAUJDW010000064">
    <property type="protein sequence ID" value="KAK0644771.1"/>
    <property type="molecule type" value="Genomic_DNA"/>
</dbReference>
<evidence type="ECO:0000313" key="3">
    <source>
        <dbReference type="EMBL" id="KAK0644771.1"/>
    </source>
</evidence>
<dbReference type="PANTHER" id="PTHR39394:SF1">
    <property type="entry name" value="DNAJ HOMOLOGUE SUBFAMILY C MEMBER 28 CONSERVED DOMAIN-CONTAINING PROTEIN"/>
    <property type="match status" value="1"/>
</dbReference>
<feature type="compositionally biased region" description="Basic and acidic residues" evidence="1">
    <location>
        <begin position="88"/>
        <end position="99"/>
    </location>
</feature>